<proteinExistence type="predicted"/>
<dbReference type="EMBL" id="MG649966">
    <property type="protein sequence ID" value="AUG85181.1"/>
    <property type="molecule type" value="Genomic_DNA"/>
</dbReference>
<protein>
    <submittedName>
        <fullName evidence="1">Uncharacterized protein</fullName>
    </submittedName>
</protein>
<sequence length="159" mass="18046">MRKVIFLDFDGVINAQTGEWKTTEVPDYLGYCPHNPKLIQTLNILIERSQADLVISSTWRLGTDVTTLQQVCTALGIKGKVIGKTDSLGKWTVRGNEIDKYIDEHKEQLGYDYSWNYKSYVILDDDSDMLLPQAANFVRIDNEVGITLKDVEKAMQVLS</sequence>
<keyword evidence="2" id="KW-1185">Reference proteome</keyword>
<name>A0A2H5BGQ4_9CAUD</name>
<evidence type="ECO:0000313" key="1">
    <source>
        <dbReference type="EMBL" id="AUG85181.1"/>
    </source>
</evidence>
<reference evidence="1 2" key="1">
    <citation type="submission" date="2017-12" db="EMBL/GenBank/DDBJ databases">
        <authorList>
            <person name="Lestochi C.V."/>
            <person name="Miller K.C."/>
            <person name="Miller J.S."/>
            <person name="Stanton M.L."/>
            <person name="Broussard G.W."/>
        </authorList>
    </citation>
    <scope>NUCLEOTIDE SEQUENCE [LARGE SCALE GENOMIC DNA]</scope>
</reference>
<evidence type="ECO:0000313" key="2">
    <source>
        <dbReference type="Proteomes" id="UP000240819"/>
    </source>
</evidence>
<dbReference type="Pfam" id="PF18143">
    <property type="entry name" value="HAD_SAK_2"/>
    <property type="match status" value="1"/>
</dbReference>
<gene>
    <name evidence="1" type="ORF">CETO_199</name>
</gene>
<accession>A0A2H5BGQ4</accession>
<dbReference type="Proteomes" id="UP000240819">
    <property type="component" value="Segment"/>
</dbReference>
<organism evidence="1 2">
    <name type="scientific">Vibrio phage Ceto</name>
    <dbReference type="NCBI Taxonomy" id="2570300"/>
    <lineage>
        <taxon>Viruses</taxon>
        <taxon>Duplodnaviria</taxon>
        <taxon>Heunggongvirae</taxon>
        <taxon>Uroviricota</taxon>
        <taxon>Caudoviricetes</taxon>
        <taxon>Demerecviridae</taxon>
        <taxon>Ermolyevavirinae</taxon>
        <taxon>Cetovirus</taxon>
        <taxon>Cetovirus ceto</taxon>
    </lineage>
</organism>